<proteinExistence type="predicted"/>
<comment type="caution">
    <text evidence="1">The sequence shown here is derived from an EMBL/GenBank/DDBJ whole genome shotgun (WGS) entry which is preliminary data.</text>
</comment>
<sequence length="116" mass="13538">MALRDSLGGENEQNSLFGTAGIPSDQGMDQAAYTWYQRRQGRYFKRRLKFLYWSNGRQMDDHPTAENKQCPGKDVVVLMSRLMLVEFFLRYDTFTIDASTVLLGFIRDLRNCKNQK</sequence>
<dbReference type="EMBL" id="PJQY01003955">
    <property type="protein sequence ID" value="PQM33227.1"/>
    <property type="molecule type" value="Genomic_DNA"/>
</dbReference>
<dbReference type="AlphaFoldDB" id="A0A314U718"/>
<keyword evidence="2" id="KW-1185">Reference proteome</keyword>
<gene>
    <name evidence="1" type="ORF">Pyn_23131</name>
</gene>
<evidence type="ECO:0000313" key="1">
    <source>
        <dbReference type="EMBL" id="PQM33227.1"/>
    </source>
</evidence>
<dbReference type="Proteomes" id="UP000250321">
    <property type="component" value="Unassembled WGS sequence"/>
</dbReference>
<dbReference type="STRING" id="2094558.A0A314U718"/>
<organism evidence="1 2">
    <name type="scientific">Prunus yedoensis var. nudiflora</name>
    <dbReference type="NCBI Taxonomy" id="2094558"/>
    <lineage>
        <taxon>Eukaryota</taxon>
        <taxon>Viridiplantae</taxon>
        <taxon>Streptophyta</taxon>
        <taxon>Embryophyta</taxon>
        <taxon>Tracheophyta</taxon>
        <taxon>Spermatophyta</taxon>
        <taxon>Magnoliopsida</taxon>
        <taxon>eudicotyledons</taxon>
        <taxon>Gunneridae</taxon>
        <taxon>Pentapetalae</taxon>
        <taxon>rosids</taxon>
        <taxon>fabids</taxon>
        <taxon>Rosales</taxon>
        <taxon>Rosaceae</taxon>
        <taxon>Amygdaloideae</taxon>
        <taxon>Amygdaleae</taxon>
        <taxon>Prunus</taxon>
    </lineage>
</organism>
<evidence type="ECO:0000313" key="2">
    <source>
        <dbReference type="Proteomes" id="UP000250321"/>
    </source>
</evidence>
<dbReference type="OrthoDB" id="2789670at2759"/>
<accession>A0A314U718</accession>
<reference evidence="1 2" key="1">
    <citation type="submission" date="2018-02" db="EMBL/GenBank/DDBJ databases">
        <title>Draft genome of wild Prunus yedoensis var. nudiflora.</title>
        <authorList>
            <person name="Baek S."/>
            <person name="Kim J.-H."/>
            <person name="Choi K."/>
            <person name="Kim G.-B."/>
            <person name="Cho A."/>
            <person name="Jang H."/>
            <person name="Shin C.-H."/>
            <person name="Yu H.-J."/>
            <person name="Mun J.-H."/>
        </authorList>
    </citation>
    <scope>NUCLEOTIDE SEQUENCE [LARGE SCALE GENOMIC DNA]</scope>
    <source>
        <strain evidence="2">cv. Jeju island</strain>
        <tissue evidence="1">Leaf</tissue>
    </source>
</reference>
<name>A0A314U718_PRUYE</name>
<protein>
    <submittedName>
        <fullName evidence="1">Allene oxide synthase-like</fullName>
    </submittedName>
</protein>